<proteinExistence type="inferred from homology"/>
<keyword evidence="7 10" id="KW-0812">Transmembrane</keyword>
<keyword evidence="4" id="KW-0813">Transport</keyword>
<evidence type="ECO:0000256" key="8">
    <source>
        <dbReference type="ARBA" id="ARBA00022989"/>
    </source>
</evidence>
<feature type="transmembrane region" description="Helical" evidence="10">
    <location>
        <begin position="169"/>
        <end position="188"/>
    </location>
</feature>
<gene>
    <name evidence="13" type="ORF">J2S43_005757</name>
</gene>
<feature type="transmembrane region" description="Helical" evidence="10">
    <location>
        <begin position="71"/>
        <end position="91"/>
    </location>
</feature>
<evidence type="ECO:0000256" key="3">
    <source>
        <dbReference type="ARBA" id="ARBA00007069"/>
    </source>
</evidence>
<dbReference type="InterPro" id="IPR000515">
    <property type="entry name" value="MetI-like"/>
</dbReference>
<evidence type="ECO:0000313" key="13">
    <source>
        <dbReference type="EMBL" id="MDP9797245.1"/>
    </source>
</evidence>
<evidence type="ECO:0000256" key="2">
    <source>
        <dbReference type="ARBA" id="ARBA00004651"/>
    </source>
</evidence>
<comment type="caution">
    <text evidence="13">The sequence shown here is derived from an EMBL/GenBank/DDBJ whole genome shotgun (WGS) entry which is preliminary data.</text>
</comment>
<dbReference type="NCBIfam" id="TIGR00974">
    <property type="entry name" value="3a0107s02c"/>
    <property type="match status" value="1"/>
</dbReference>
<feature type="region of interest" description="Disordered" evidence="11">
    <location>
        <begin position="380"/>
        <end position="415"/>
    </location>
</feature>
<dbReference type="PROSITE" id="PS50928">
    <property type="entry name" value="ABC_TM1"/>
    <property type="match status" value="1"/>
</dbReference>
<keyword evidence="8 10" id="KW-1133">Transmembrane helix</keyword>
<dbReference type="Pfam" id="PF00528">
    <property type="entry name" value="BPD_transp_1"/>
    <property type="match status" value="1"/>
</dbReference>
<feature type="domain" description="ABC transmembrane type-1" evidence="12">
    <location>
        <begin position="163"/>
        <end position="367"/>
    </location>
</feature>
<keyword evidence="6" id="KW-0592">Phosphate transport</keyword>
<dbReference type="InterPro" id="IPR035906">
    <property type="entry name" value="MetI-like_sf"/>
</dbReference>
<keyword evidence="5 10" id="KW-1003">Cell membrane</keyword>
<dbReference type="EMBL" id="JAUSRA010000001">
    <property type="protein sequence ID" value="MDP9797245.1"/>
    <property type="molecule type" value="Genomic_DNA"/>
</dbReference>
<comment type="subcellular location">
    <subcellularLocation>
        <location evidence="2 10">Cell membrane</location>
        <topology evidence="2 10">Multi-pass membrane protein</topology>
    </subcellularLocation>
</comment>
<evidence type="ECO:0000256" key="7">
    <source>
        <dbReference type="ARBA" id="ARBA00022692"/>
    </source>
</evidence>
<dbReference type="InterPro" id="IPR005672">
    <property type="entry name" value="Phosphate_PstA"/>
</dbReference>
<evidence type="ECO:0000256" key="5">
    <source>
        <dbReference type="ARBA" id="ARBA00022475"/>
    </source>
</evidence>
<evidence type="ECO:0000259" key="12">
    <source>
        <dbReference type="PROSITE" id="PS50928"/>
    </source>
</evidence>
<name>A0ABT9N0M5_9ACTN</name>
<dbReference type="RefSeq" id="WP_306834434.1">
    <property type="nucleotide sequence ID" value="NZ_JAUSRA010000001.1"/>
</dbReference>
<dbReference type="PANTHER" id="PTHR42922:SF1">
    <property type="entry name" value="PHOSPHATE TRANSPORT SYSTEM PERMEASE PROTEIN PSTA"/>
    <property type="match status" value="1"/>
</dbReference>
<keyword evidence="14" id="KW-1185">Reference proteome</keyword>
<evidence type="ECO:0000256" key="11">
    <source>
        <dbReference type="SAM" id="MobiDB-lite"/>
    </source>
</evidence>
<evidence type="ECO:0000256" key="4">
    <source>
        <dbReference type="ARBA" id="ARBA00022448"/>
    </source>
</evidence>
<organism evidence="13 14">
    <name type="scientific">Catenuloplanes nepalensis</name>
    <dbReference type="NCBI Taxonomy" id="587533"/>
    <lineage>
        <taxon>Bacteria</taxon>
        <taxon>Bacillati</taxon>
        <taxon>Actinomycetota</taxon>
        <taxon>Actinomycetes</taxon>
        <taxon>Micromonosporales</taxon>
        <taxon>Micromonosporaceae</taxon>
        <taxon>Catenuloplanes</taxon>
    </lineage>
</organism>
<sequence length="415" mass="44425">MTQQLDRTVDLELEPMPEPRTVLPRPTGPVPVPRRLGGMHRDELFNLVGAAAAGVCTATLLFAWLAPFSGVLGFVIVAFAAFLVLYGLLTAHTSSGPAVRDRLWTTIFYSAAGLLMVSLGWVLWFTLARGTEAIFWHPNFFTRDLAGVGPLDPLTAGGVLHAMVGTLEMIAIALAVTVPLGVACAVYLTQVGGRGSRLVRTVVEAMTALPSIVAGLFVYIVIILLFGFPEGGLAASAAISIMMLPIIIRAADVVLRLVPGNLREAAEALGAPRWRTVWHVVLPTARSGLVTSVILGTARGIGETSPVLLTAGYTQYMNTNPLEEAMSSLPLVTYYLVRSGQDGDEKRAFGAAALLMVIVVLLFAIARLIGGRPAGRVTPRQAGRLTRLSARDHARMSRHQLGRRSEPLEILDEPQ</sequence>
<feature type="transmembrane region" description="Helical" evidence="10">
    <location>
        <begin position="103"/>
        <end position="127"/>
    </location>
</feature>
<accession>A0ABT9N0M5</accession>
<comment type="similarity">
    <text evidence="3 10">Belongs to the binding-protein-dependent transport system permease family. CysTW subfamily.</text>
</comment>
<feature type="transmembrane region" description="Helical" evidence="10">
    <location>
        <begin position="208"/>
        <end position="228"/>
    </location>
</feature>
<dbReference type="InterPro" id="IPR051408">
    <property type="entry name" value="Phosphate_transprt_permease"/>
</dbReference>
<reference evidence="13 14" key="1">
    <citation type="submission" date="2023-07" db="EMBL/GenBank/DDBJ databases">
        <title>Sequencing the genomes of 1000 actinobacteria strains.</title>
        <authorList>
            <person name="Klenk H.-P."/>
        </authorList>
    </citation>
    <scope>NUCLEOTIDE SEQUENCE [LARGE SCALE GENOMIC DNA]</scope>
    <source>
        <strain evidence="13 14">DSM 44710</strain>
    </source>
</reference>
<feature type="transmembrane region" description="Helical" evidence="10">
    <location>
        <begin position="44"/>
        <end position="65"/>
    </location>
</feature>
<evidence type="ECO:0000313" key="14">
    <source>
        <dbReference type="Proteomes" id="UP001240984"/>
    </source>
</evidence>
<dbReference type="Proteomes" id="UP001240984">
    <property type="component" value="Unassembled WGS sequence"/>
</dbReference>
<dbReference type="Gene3D" id="1.10.3720.10">
    <property type="entry name" value="MetI-like"/>
    <property type="match status" value="1"/>
</dbReference>
<dbReference type="SUPFAM" id="SSF161098">
    <property type="entry name" value="MetI-like"/>
    <property type="match status" value="1"/>
</dbReference>
<evidence type="ECO:0000256" key="6">
    <source>
        <dbReference type="ARBA" id="ARBA00022592"/>
    </source>
</evidence>
<evidence type="ECO:0000256" key="9">
    <source>
        <dbReference type="ARBA" id="ARBA00023136"/>
    </source>
</evidence>
<keyword evidence="9 10" id="KW-0472">Membrane</keyword>
<dbReference type="PANTHER" id="PTHR42922">
    <property type="entry name" value="PHOSPHATE TRANSPORT SYSTEM PERMEASE PROTEIN PSTA"/>
    <property type="match status" value="1"/>
</dbReference>
<protein>
    <recommendedName>
        <fullName evidence="10">Phosphate transport system permease protein PstA</fullName>
    </recommendedName>
</protein>
<feature type="transmembrane region" description="Helical" evidence="10">
    <location>
        <begin position="234"/>
        <end position="255"/>
    </location>
</feature>
<dbReference type="CDD" id="cd06261">
    <property type="entry name" value="TM_PBP2"/>
    <property type="match status" value="1"/>
</dbReference>
<evidence type="ECO:0000256" key="10">
    <source>
        <dbReference type="RuleBase" id="RU363043"/>
    </source>
</evidence>
<feature type="transmembrane region" description="Helical" evidence="10">
    <location>
        <begin position="348"/>
        <end position="369"/>
    </location>
</feature>
<evidence type="ECO:0000256" key="1">
    <source>
        <dbReference type="ARBA" id="ARBA00003510"/>
    </source>
</evidence>
<comment type="function">
    <text evidence="1">Part of the binding-protein-dependent transport system for phosphate; probably responsible for the translocation of the substrate across the membrane.</text>
</comment>